<accession>A0A1I3RDK9</accession>
<organism evidence="1 2">
    <name type="scientific">Halobacillus dabanensis</name>
    <dbReference type="NCBI Taxonomy" id="240302"/>
    <lineage>
        <taxon>Bacteria</taxon>
        <taxon>Bacillati</taxon>
        <taxon>Bacillota</taxon>
        <taxon>Bacilli</taxon>
        <taxon>Bacillales</taxon>
        <taxon>Bacillaceae</taxon>
        <taxon>Halobacillus</taxon>
    </lineage>
</organism>
<evidence type="ECO:0000313" key="2">
    <source>
        <dbReference type="Proteomes" id="UP000183557"/>
    </source>
</evidence>
<evidence type="ECO:0000313" key="1">
    <source>
        <dbReference type="EMBL" id="SFJ43286.1"/>
    </source>
</evidence>
<gene>
    <name evidence="1" type="ORF">SAMN04487936_102149</name>
</gene>
<keyword evidence="2" id="KW-1185">Reference proteome</keyword>
<dbReference type="EMBL" id="FOSB01000002">
    <property type="protein sequence ID" value="SFJ43286.1"/>
    <property type="molecule type" value="Genomic_DNA"/>
</dbReference>
<protein>
    <submittedName>
        <fullName evidence="1">Uncharacterized protein</fullName>
    </submittedName>
</protein>
<name>A0A1I3RDK9_HALDA</name>
<proteinExistence type="predicted"/>
<dbReference type="AlphaFoldDB" id="A0A1I3RDK9"/>
<sequence length="71" mass="8807">MLLKGVWVNFKYTHNCNYMKFLKGGWFTGVLYKWNSPMQLVDHRRQVKDNMKYFLNSLYLLKVYPFCYRIR</sequence>
<reference evidence="2" key="1">
    <citation type="submission" date="2016-10" db="EMBL/GenBank/DDBJ databases">
        <authorList>
            <person name="Varghese N."/>
            <person name="Submissions S."/>
        </authorList>
    </citation>
    <scope>NUCLEOTIDE SEQUENCE [LARGE SCALE GENOMIC DNA]</scope>
    <source>
        <strain evidence="2">CGMCC 1.3704</strain>
    </source>
</reference>
<dbReference type="Proteomes" id="UP000183557">
    <property type="component" value="Unassembled WGS sequence"/>
</dbReference>